<dbReference type="HOGENOM" id="CLU_2542385_0_0_1"/>
<evidence type="ECO:0000313" key="2">
    <source>
        <dbReference type="Proteomes" id="UP000054466"/>
    </source>
</evidence>
<proteinExistence type="predicted"/>
<dbReference type="Proteomes" id="UP000054466">
    <property type="component" value="Unassembled WGS sequence"/>
</dbReference>
<dbReference type="EMBL" id="KN847047">
    <property type="protein sequence ID" value="KIW22333.1"/>
    <property type="molecule type" value="Genomic_DNA"/>
</dbReference>
<dbReference type="VEuPathDB" id="FungiDB:PV07_12230"/>
<reference evidence="1 2" key="1">
    <citation type="submission" date="2015-01" db="EMBL/GenBank/DDBJ databases">
        <title>The Genome Sequence of Cladophialophora immunda CBS83496.</title>
        <authorList>
            <consortium name="The Broad Institute Genomics Platform"/>
            <person name="Cuomo C."/>
            <person name="de Hoog S."/>
            <person name="Gorbushina A."/>
            <person name="Stielow B."/>
            <person name="Teixiera M."/>
            <person name="Abouelleil A."/>
            <person name="Chapman S.B."/>
            <person name="Priest M."/>
            <person name="Young S.K."/>
            <person name="Wortman J."/>
            <person name="Nusbaum C."/>
            <person name="Birren B."/>
        </authorList>
    </citation>
    <scope>NUCLEOTIDE SEQUENCE [LARGE SCALE GENOMIC DNA]</scope>
    <source>
        <strain evidence="1 2">CBS 83496</strain>
    </source>
</reference>
<dbReference type="AlphaFoldDB" id="A0A0D2BTE9"/>
<dbReference type="RefSeq" id="XP_016242549.1">
    <property type="nucleotide sequence ID" value="XM_016399737.1"/>
</dbReference>
<name>A0A0D2BTE9_9EURO</name>
<sequence length="83" mass="9530">MVVEPIQDPCRVIAVGSEIKEEGLYQQYAMLEGVEALTLAVFTRCLGWEPERVQVFLADVRKRYTYWPCAVIYGKKPEAVYSQ</sequence>
<dbReference type="GeneID" id="27351424"/>
<organism evidence="1 2">
    <name type="scientific">Cladophialophora immunda</name>
    <dbReference type="NCBI Taxonomy" id="569365"/>
    <lineage>
        <taxon>Eukaryota</taxon>
        <taxon>Fungi</taxon>
        <taxon>Dikarya</taxon>
        <taxon>Ascomycota</taxon>
        <taxon>Pezizomycotina</taxon>
        <taxon>Eurotiomycetes</taxon>
        <taxon>Chaetothyriomycetidae</taxon>
        <taxon>Chaetothyriales</taxon>
        <taxon>Herpotrichiellaceae</taxon>
        <taxon>Cladophialophora</taxon>
    </lineage>
</organism>
<keyword evidence="2" id="KW-1185">Reference proteome</keyword>
<gene>
    <name evidence="1" type="ORF">PV07_12230</name>
</gene>
<evidence type="ECO:0000313" key="1">
    <source>
        <dbReference type="EMBL" id="KIW22333.1"/>
    </source>
</evidence>
<protein>
    <submittedName>
        <fullName evidence="1">Uncharacterized protein</fullName>
    </submittedName>
</protein>
<dbReference type="STRING" id="569365.A0A0D2BTE9"/>
<accession>A0A0D2BTE9</accession>
<dbReference type="OrthoDB" id="4233588at2759"/>